<name>A0AAV6GHJ0_9TELE</name>
<feature type="compositionally biased region" description="Basic and acidic residues" evidence="1">
    <location>
        <begin position="129"/>
        <end position="138"/>
    </location>
</feature>
<dbReference type="AlphaFoldDB" id="A0AAV6GHJ0"/>
<comment type="caution">
    <text evidence="2">The sequence shown here is derived from an EMBL/GenBank/DDBJ whole genome shotgun (WGS) entry which is preliminary data.</text>
</comment>
<evidence type="ECO:0000256" key="1">
    <source>
        <dbReference type="SAM" id="MobiDB-lite"/>
    </source>
</evidence>
<keyword evidence="3" id="KW-1185">Reference proteome</keyword>
<protein>
    <submittedName>
        <fullName evidence="2">Uncharacterized protein</fullName>
    </submittedName>
</protein>
<accession>A0AAV6GHJ0</accession>
<evidence type="ECO:0000313" key="2">
    <source>
        <dbReference type="EMBL" id="KAG5274639.1"/>
    </source>
</evidence>
<organism evidence="2 3">
    <name type="scientific">Alosa alosa</name>
    <name type="common">allis shad</name>
    <dbReference type="NCBI Taxonomy" id="278164"/>
    <lineage>
        <taxon>Eukaryota</taxon>
        <taxon>Metazoa</taxon>
        <taxon>Chordata</taxon>
        <taxon>Craniata</taxon>
        <taxon>Vertebrata</taxon>
        <taxon>Euteleostomi</taxon>
        <taxon>Actinopterygii</taxon>
        <taxon>Neopterygii</taxon>
        <taxon>Teleostei</taxon>
        <taxon>Clupei</taxon>
        <taxon>Clupeiformes</taxon>
        <taxon>Clupeoidei</taxon>
        <taxon>Clupeidae</taxon>
        <taxon>Alosa</taxon>
    </lineage>
</organism>
<reference evidence="2" key="1">
    <citation type="submission" date="2020-10" db="EMBL/GenBank/DDBJ databases">
        <title>Chromosome-scale genome assembly of the Allis shad, Alosa alosa.</title>
        <authorList>
            <person name="Margot Z."/>
            <person name="Christophe K."/>
            <person name="Cabau C."/>
            <person name="Louis A."/>
            <person name="Berthelot C."/>
            <person name="Parey E."/>
            <person name="Roest Crollius H."/>
            <person name="Montfort J."/>
            <person name="Robinson-Rechavi M."/>
            <person name="Bucao C."/>
            <person name="Bouchez O."/>
            <person name="Gislard M."/>
            <person name="Lluch J."/>
            <person name="Milhes M."/>
            <person name="Lampietro C."/>
            <person name="Lopez Roques C."/>
            <person name="Donnadieu C."/>
            <person name="Braasch I."/>
            <person name="Desvignes T."/>
            <person name="Postlethwait J."/>
            <person name="Bobe J."/>
            <person name="Guiguen Y."/>
        </authorList>
    </citation>
    <scope>NUCLEOTIDE SEQUENCE</scope>
    <source>
        <strain evidence="2">M-15738</strain>
        <tissue evidence="2">Blood</tissue>
    </source>
</reference>
<feature type="region of interest" description="Disordered" evidence="1">
    <location>
        <begin position="65"/>
        <end position="147"/>
    </location>
</feature>
<dbReference type="Proteomes" id="UP000823561">
    <property type="component" value="Chromosome 10"/>
</dbReference>
<evidence type="ECO:0000313" key="3">
    <source>
        <dbReference type="Proteomes" id="UP000823561"/>
    </source>
</evidence>
<gene>
    <name evidence="2" type="ORF">AALO_G00138500</name>
</gene>
<dbReference type="EMBL" id="JADWDJ010000010">
    <property type="protein sequence ID" value="KAG5274639.1"/>
    <property type="molecule type" value="Genomic_DNA"/>
</dbReference>
<proteinExistence type="predicted"/>
<sequence length="147" mass="15960">MDSSIDRSKKWWRVFFFFLAVSCHNAYIAARSVGGTTFRNKYRGYKSWLEDLAEQLITPLRIRAVPVTPPPSSSTLSASPSPPPSPSSLPSSLSAAPSGRRFLPHSPSPPPSPSPSVGSRGDTPPPQHDCGKVYDKRLQNATSLTPK</sequence>
<feature type="compositionally biased region" description="Low complexity" evidence="1">
    <location>
        <begin position="88"/>
        <end position="98"/>
    </location>
</feature>